<dbReference type="Pfam" id="PF11985">
    <property type="entry name" value="Phage_Mu_Gp27"/>
    <property type="match status" value="1"/>
</dbReference>
<proteinExistence type="predicted"/>
<dbReference type="RefSeq" id="WP_005259490.1">
    <property type="nucleotide sequence ID" value="NZ_BMDR01000002.1"/>
</dbReference>
<keyword evidence="2" id="KW-1185">Reference proteome</keyword>
<dbReference type="HOGENOM" id="CLU_125374_0_0_6"/>
<dbReference type="Proteomes" id="UP000013173">
    <property type="component" value="Unassembled WGS sequence"/>
</dbReference>
<evidence type="ECO:0000313" key="2">
    <source>
        <dbReference type="Proteomes" id="UP000013173"/>
    </source>
</evidence>
<reference evidence="1 2" key="1">
    <citation type="submission" date="2013-02" db="EMBL/GenBank/DDBJ databases">
        <title>The Genome Sequence of Acinetobacter sp. NIPH 2168.</title>
        <authorList>
            <consortium name="The Broad Institute Genome Sequencing Platform"/>
            <consortium name="The Broad Institute Genome Sequencing Center for Infectious Disease"/>
            <person name="Cerqueira G."/>
            <person name="Feldgarden M."/>
            <person name="Courvalin P."/>
            <person name="Perichon B."/>
            <person name="Grillot-Courvalin C."/>
            <person name="Clermont D."/>
            <person name="Rocha E."/>
            <person name="Yoon E.-J."/>
            <person name="Nemec A."/>
            <person name="Walker B."/>
            <person name="Young S.K."/>
            <person name="Zeng Q."/>
            <person name="Gargeya S."/>
            <person name="Fitzgerald M."/>
            <person name="Haas B."/>
            <person name="Abouelleil A."/>
            <person name="Alvarado L."/>
            <person name="Arachchi H.M."/>
            <person name="Berlin A.M."/>
            <person name="Chapman S.B."/>
            <person name="Dewar J."/>
            <person name="Goldberg J."/>
            <person name="Griggs A."/>
            <person name="Gujja S."/>
            <person name="Hansen M."/>
            <person name="Howarth C."/>
            <person name="Imamovic A."/>
            <person name="Larimer J."/>
            <person name="McCowan C."/>
            <person name="Murphy C."/>
            <person name="Neiman D."/>
            <person name="Pearson M."/>
            <person name="Priest M."/>
            <person name="Roberts A."/>
            <person name="Saif S."/>
            <person name="Shea T."/>
            <person name="Sisk P."/>
            <person name="Sykes S."/>
            <person name="Wortman J."/>
            <person name="Nusbaum C."/>
            <person name="Birren B."/>
        </authorList>
    </citation>
    <scope>NUCLEOTIDE SEQUENCE [LARGE SCALE GENOMIC DNA]</scope>
    <source>
        <strain evidence="1 2">NIPH 2168</strain>
    </source>
</reference>
<dbReference type="PATRIC" id="fig|1217706.3.peg.3016"/>
<dbReference type="EMBL" id="APRW01000014">
    <property type="protein sequence ID" value="ENX20177.1"/>
    <property type="molecule type" value="Genomic_DNA"/>
</dbReference>
<comment type="caution">
    <text evidence="1">The sequence shown here is derived from an EMBL/GenBank/DDBJ whole genome shotgun (WGS) entry which is preliminary data.</text>
</comment>
<protein>
    <recommendedName>
        <fullName evidence="3">Terminase small subunit</fullName>
    </recommendedName>
</protein>
<dbReference type="InterPro" id="IPR021874">
    <property type="entry name" value="Phage_Mu_Gp27"/>
</dbReference>
<name>N9PZI0_9GAMM</name>
<evidence type="ECO:0008006" key="3">
    <source>
        <dbReference type="Google" id="ProtNLM"/>
    </source>
</evidence>
<dbReference type="OrthoDB" id="371328at2"/>
<sequence>MARESAIDSLNPEDKQWLDRRFMDCGFNGYEEIAAILAERGYNIGKSSIHRYGQKLEQKLSAITASTQAALLFKDAIKDDGEALNSAMLSMVQSGYFECFISLQELNDEMPPEERLKLLSKVSKGVAEISKASVNQKKWELEVRDKVEAAAKAVENIVKKGGLSQESADEIRSKILGITKK</sequence>
<accession>N9PZI0</accession>
<dbReference type="GeneID" id="303682657"/>
<organism evidence="1 2">
    <name type="scientific">Acinetobacter vivianii</name>
    <dbReference type="NCBI Taxonomy" id="1776742"/>
    <lineage>
        <taxon>Bacteria</taxon>
        <taxon>Pseudomonadati</taxon>
        <taxon>Pseudomonadota</taxon>
        <taxon>Gammaproteobacteria</taxon>
        <taxon>Moraxellales</taxon>
        <taxon>Moraxellaceae</taxon>
        <taxon>Acinetobacter</taxon>
    </lineage>
</organism>
<evidence type="ECO:0000313" key="1">
    <source>
        <dbReference type="EMBL" id="ENX20177.1"/>
    </source>
</evidence>
<dbReference type="AlphaFoldDB" id="N9PZI0"/>
<gene>
    <name evidence="1" type="ORF">F892_03100</name>
</gene>